<feature type="compositionally biased region" description="Pro residues" evidence="6">
    <location>
        <begin position="458"/>
        <end position="474"/>
    </location>
</feature>
<dbReference type="Pfam" id="PF00069">
    <property type="entry name" value="Pkinase"/>
    <property type="match status" value="1"/>
</dbReference>
<dbReference type="PANTHER" id="PTHR43289">
    <property type="entry name" value="MITOGEN-ACTIVATED PROTEIN KINASE KINASE KINASE 20-RELATED"/>
    <property type="match status" value="1"/>
</dbReference>
<dbReference type="InterPro" id="IPR008271">
    <property type="entry name" value="Ser/Thr_kinase_AS"/>
</dbReference>
<name>A0ABT5E9E6_9BACT</name>
<dbReference type="SUPFAM" id="SSF56112">
    <property type="entry name" value="Protein kinase-like (PK-like)"/>
    <property type="match status" value="1"/>
</dbReference>
<dbReference type="PROSITE" id="PS50011">
    <property type="entry name" value="PROTEIN_KINASE_DOM"/>
    <property type="match status" value="1"/>
</dbReference>
<comment type="caution">
    <text evidence="8">The sequence shown here is derived from an EMBL/GenBank/DDBJ whole genome shotgun (WGS) entry which is preliminary data.</text>
</comment>
<dbReference type="RefSeq" id="WP_272091010.1">
    <property type="nucleotide sequence ID" value="NZ_JAQNDL010000003.1"/>
</dbReference>
<accession>A0ABT5E9E6</accession>
<evidence type="ECO:0000313" key="8">
    <source>
        <dbReference type="EMBL" id="MDC0722481.1"/>
    </source>
</evidence>
<keyword evidence="2 5" id="KW-0547">Nucleotide-binding</keyword>
<feature type="compositionally biased region" description="Basic and acidic residues" evidence="6">
    <location>
        <begin position="486"/>
        <end position="502"/>
    </location>
</feature>
<dbReference type="PRINTS" id="PR01217">
    <property type="entry name" value="PRICHEXTENSN"/>
</dbReference>
<keyword evidence="9" id="KW-1185">Reference proteome</keyword>
<dbReference type="CDD" id="cd14014">
    <property type="entry name" value="STKc_PknB_like"/>
    <property type="match status" value="1"/>
</dbReference>
<feature type="binding site" evidence="5">
    <location>
        <position position="48"/>
    </location>
    <ligand>
        <name>ATP</name>
        <dbReference type="ChEBI" id="CHEBI:30616"/>
    </ligand>
</feature>
<keyword evidence="4 5" id="KW-0067">ATP-binding</keyword>
<evidence type="ECO:0000256" key="3">
    <source>
        <dbReference type="ARBA" id="ARBA00022777"/>
    </source>
</evidence>
<dbReference type="PROSITE" id="PS00108">
    <property type="entry name" value="PROTEIN_KINASE_ST"/>
    <property type="match status" value="1"/>
</dbReference>
<feature type="domain" description="Protein kinase" evidence="7">
    <location>
        <begin position="19"/>
        <end position="292"/>
    </location>
</feature>
<evidence type="ECO:0000313" key="9">
    <source>
        <dbReference type="Proteomes" id="UP001221686"/>
    </source>
</evidence>
<evidence type="ECO:0000256" key="2">
    <source>
        <dbReference type="ARBA" id="ARBA00022741"/>
    </source>
</evidence>
<feature type="compositionally biased region" description="Pro residues" evidence="6">
    <location>
        <begin position="439"/>
        <end position="448"/>
    </location>
</feature>
<dbReference type="InterPro" id="IPR017441">
    <property type="entry name" value="Protein_kinase_ATP_BS"/>
</dbReference>
<dbReference type="SMART" id="SM00220">
    <property type="entry name" value="S_TKc"/>
    <property type="match status" value="1"/>
</dbReference>
<reference evidence="8 9" key="1">
    <citation type="submission" date="2022-11" db="EMBL/GenBank/DDBJ databases">
        <title>Minimal conservation of predation-associated metabolite biosynthetic gene clusters underscores biosynthetic potential of Myxococcota including descriptions for ten novel species: Archangium lansinium sp. nov., Myxococcus landrumus sp. nov., Nannocystis bai.</title>
        <authorList>
            <person name="Ahearne A."/>
            <person name="Stevens C."/>
            <person name="Dowd S."/>
        </authorList>
    </citation>
    <scope>NUCLEOTIDE SEQUENCE [LARGE SCALE GENOMIC DNA]</scope>
    <source>
        <strain evidence="8 9">BB15-2</strain>
    </source>
</reference>
<sequence>MKLEAHRDPLPGSILEGRYRLVRLLGRGGMGSVYVAEETRLGRSYALKLLKPELTEDRAQIERFLREAQTIARLEHPNIVDIHSFGEDPSGFVFFTMELLTGEDLESRIAARSGRPYSVREACAWAIQIARAVGYVHQNGLIHRDLKTQNVFLARTRDGGEIIKLLDFGIARPESGSELTRTGNILGTPSYMSPEQIRDERLDRRSDIYSFGVLLFKLLIGRAPFVGEAIQVAMHHLTSQVPPPSSLAPGAGIPPALDELVLKALSKQPGDRYASMEEVERALVAVYATPLLAPPVKLAPPAASSRPPSLQPEVDHADEGALSLATTASLLRPPRCSESPAATVPASSAALSVDEAALDEVTARSLVERVATDPALIPVAAPPAPASPSPARTSQLWRLLALGASLACLLALATWLVARLGLNMPAVVSPATAPPAPSIVASPSPPMPDTAKSAPIILPDPAPPAAEPPAPSAPEPDDAPSSNDPEDPRPTKVDRPKSEPVKPKVSPPDPIARIKERARACRRKHNAVDQPALTVEFAVGSDGAVLRATPASDTPLAICLADAVKQARFEPKIRLRQEISL</sequence>
<keyword evidence="1" id="KW-0808">Transferase</keyword>
<evidence type="ECO:0000256" key="1">
    <source>
        <dbReference type="ARBA" id="ARBA00022679"/>
    </source>
</evidence>
<dbReference type="Gene3D" id="1.10.510.10">
    <property type="entry name" value="Transferase(Phosphotransferase) domain 1"/>
    <property type="match status" value="1"/>
</dbReference>
<proteinExistence type="predicted"/>
<dbReference type="GO" id="GO:0016301">
    <property type="term" value="F:kinase activity"/>
    <property type="evidence" value="ECO:0007669"/>
    <property type="project" value="UniProtKB-KW"/>
</dbReference>
<dbReference type="PROSITE" id="PS00107">
    <property type="entry name" value="PROTEIN_KINASE_ATP"/>
    <property type="match status" value="1"/>
</dbReference>
<organism evidence="8 9">
    <name type="scientific">Nannocystis bainbridge</name>
    <dbReference type="NCBI Taxonomy" id="2995303"/>
    <lineage>
        <taxon>Bacteria</taxon>
        <taxon>Pseudomonadati</taxon>
        <taxon>Myxococcota</taxon>
        <taxon>Polyangia</taxon>
        <taxon>Nannocystales</taxon>
        <taxon>Nannocystaceae</taxon>
        <taxon>Nannocystis</taxon>
    </lineage>
</organism>
<dbReference type="InterPro" id="IPR011009">
    <property type="entry name" value="Kinase-like_dom_sf"/>
</dbReference>
<evidence type="ECO:0000256" key="4">
    <source>
        <dbReference type="ARBA" id="ARBA00022840"/>
    </source>
</evidence>
<protein>
    <submittedName>
        <fullName evidence="8">Protein kinase</fullName>
    </submittedName>
</protein>
<evidence type="ECO:0000256" key="5">
    <source>
        <dbReference type="PROSITE-ProRule" id="PRU10141"/>
    </source>
</evidence>
<dbReference type="EMBL" id="JAQNDL010000003">
    <property type="protein sequence ID" value="MDC0722481.1"/>
    <property type="molecule type" value="Genomic_DNA"/>
</dbReference>
<feature type="region of interest" description="Disordered" evidence="6">
    <location>
        <begin position="439"/>
        <end position="512"/>
    </location>
</feature>
<dbReference type="Gene3D" id="3.30.200.20">
    <property type="entry name" value="Phosphorylase Kinase, domain 1"/>
    <property type="match status" value="1"/>
</dbReference>
<evidence type="ECO:0000256" key="6">
    <source>
        <dbReference type="SAM" id="MobiDB-lite"/>
    </source>
</evidence>
<dbReference type="PANTHER" id="PTHR43289:SF34">
    <property type="entry name" value="SERINE_THREONINE-PROTEIN KINASE YBDM-RELATED"/>
    <property type="match status" value="1"/>
</dbReference>
<keyword evidence="3 8" id="KW-0418">Kinase</keyword>
<gene>
    <name evidence="8" type="ORF">POL25_36670</name>
</gene>
<dbReference type="InterPro" id="IPR000719">
    <property type="entry name" value="Prot_kinase_dom"/>
</dbReference>
<evidence type="ECO:0000259" key="7">
    <source>
        <dbReference type="PROSITE" id="PS50011"/>
    </source>
</evidence>
<dbReference type="Proteomes" id="UP001221686">
    <property type="component" value="Unassembled WGS sequence"/>
</dbReference>